<sequence length="472" mass="51425">MSIKLPIAASLLTPGTSGNERMLPDLRLLICTIMLLTTSCATAPERNAIDMTKSPPQWTTVNAPANPIATQWLSSFADPALSALVKDALNNNYDLKAAAARVDSAREQARIDGAARWPQLFFAAGYRRDALPSSETGAFEALFTMSWEIDVWGRIKAAQQATGQEAEAVAADYYGARLSLAARTAQSYFELIEANLQAEVAEQSIKDRRTIVELVRGRFARGLTRGLDLRLVLTDLANAEAQLAGSRNQVQIVTRRLEVLLGRYPGNRLKNRSALPTPPTALAAGLPSELLTRRPDLIAALSRLQASDSRVESAKKTLLPRITLTAAGGTGSPALTELIDPRAVAWNLAMGLVQPVFTGGRLKAGIRLNEARTEEAFNQYQSTALNAFREVEQSLAAESWLREQEQALKEAVEQTQASRKLAVYSYRQGLIEILTLLDSYRSTLNAQSAHLSVQRQLLSNRIDLYLALGGGV</sequence>
<comment type="similarity">
    <text evidence="1 2">Belongs to the outer membrane factor (OMF) (TC 1.B.17) family.</text>
</comment>
<evidence type="ECO:0000256" key="1">
    <source>
        <dbReference type="ARBA" id="ARBA00007613"/>
    </source>
</evidence>
<dbReference type="Gene3D" id="1.20.1600.10">
    <property type="entry name" value="Outer membrane efflux proteins (OEP)"/>
    <property type="match status" value="1"/>
</dbReference>
<gene>
    <name evidence="3" type="ORF">B0F87_101380</name>
</gene>
<keyword evidence="2" id="KW-0472">Membrane</keyword>
<dbReference type="Proteomes" id="UP000240010">
    <property type="component" value="Unassembled WGS sequence"/>
</dbReference>
<dbReference type="Gene3D" id="2.20.200.10">
    <property type="entry name" value="Outer membrane efflux proteins (OEP)"/>
    <property type="match status" value="1"/>
</dbReference>
<dbReference type="EMBL" id="PTIZ01000001">
    <property type="protein sequence ID" value="PPK77998.1"/>
    <property type="molecule type" value="Genomic_DNA"/>
</dbReference>
<dbReference type="RefSeq" id="WP_104427388.1">
    <property type="nucleotide sequence ID" value="NZ_PTIZ01000001.1"/>
</dbReference>
<evidence type="ECO:0000256" key="2">
    <source>
        <dbReference type="RuleBase" id="RU362097"/>
    </source>
</evidence>
<keyword evidence="2" id="KW-1134">Transmembrane beta strand</keyword>
<comment type="subcellular location">
    <subcellularLocation>
        <location evidence="2">Cell outer membrane</location>
        <topology evidence="2">Lipid-anchor</topology>
    </subcellularLocation>
</comment>
<dbReference type="GO" id="GO:0015562">
    <property type="term" value="F:efflux transmembrane transporter activity"/>
    <property type="evidence" value="ECO:0007669"/>
    <property type="project" value="InterPro"/>
</dbReference>
<dbReference type="InterPro" id="IPR010131">
    <property type="entry name" value="MdtP/NodT-like"/>
</dbReference>
<evidence type="ECO:0000313" key="4">
    <source>
        <dbReference type="Proteomes" id="UP000240010"/>
    </source>
</evidence>
<dbReference type="AlphaFoldDB" id="A0A2S6HKI7"/>
<dbReference type="NCBIfam" id="TIGR01845">
    <property type="entry name" value="outer_NodT"/>
    <property type="match status" value="1"/>
</dbReference>
<dbReference type="GO" id="GO:0009279">
    <property type="term" value="C:cell outer membrane"/>
    <property type="evidence" value="ECO:0007669"/>
    <property type="project" value="UniProtKB-SubCell"/>
</dbReference>
<dbReference type="PANTHER" id="PTHR30203">
    <property type="entry name" value="OUTER MEMBRANE CATION EFFLUX PROTEIN"/>
    <property type="match status" value="1"/>
</dbReference>
<dbReference type="SUPFAM" id="SSF56954">
    <property type="entry name" value="Outer membrane efflux proteins (OEP)"/>
    <property type="match status" value="1"/>
</dbReference>
<accession>A0A2S6HKI7</accession>
<dbReference type="PANTHER" id="PTHR30203:SF32">
    <property type="entry name" value="CATION EFFLUX SYSTEM PROTEIN CUSC"/>
    <property type="match status" value="1"/>
</dbReference>
<name>A0A2S6HKI7_9GAMM</name>
<keyword evidence="2" id="KW-0812">Transmembrane</keyword>
<comment type="caution">
    <text evidence="3">The sequence shown here is derived from an EMBL/GenBank/DDBJ whole genome shotgun (WGS) entry which is preliminary data.</text>
</comment>
<reference evidence="3 4" key="1">
    <citation type="submission" date="2018-02" db="EMBL/GenBank/DDBJ databases">
        <title>Subsurface microbial communities from deep shales in Ohio and West Virginia, USA.</title>
        <authorList>
            <person name="Wrighton K."/>
        </authorList>
    </citation>
    <scope>NUCLEOTIDE SEQUENCE [LARGE SCALE GENOMIC DNA]</scope>
    <source>
        <strain evidence="3 4">OWC-DMM</strain>
    </source>
</reference>
<proteinExistence type="inferred from homology"/>
<organism evidence="3 4">
    <name type="scientific">Methylobacter tundripaludum</name>
    <dbReference type="NCBI Taxonomy" id="173365"/>
    <lineage>
        <taxon>Bacteria</taxon>
        <taxon>Pseudomonadati</taxon>
        <taxon>Pseudomonadota</taxon>
        <taxon>Gammaproteobacteria</taxon>
        <taxon>Methylococcales</taxon>
        <taxon>Methylococcaceae</taxon>
        <taxon>Methylobacter</taxon>
    </lineage>
</organism>
<evidence type="ECO:0000313" key="3">
    <source>
        <dbReference type="EMBL" id="PPK77998.1"/>
    </source>
</evidence>
<protein>
    <submittedName>
        <fullName evidence="3">NodT family efflux transporter outer membrane factor (OMF) lipoprotein</fullName>
    </submittedName>
</protein>
<keyword evidence="2" id="KW-0564">Palmitate</keyword>
<keyword evidence="2 3" id="KW-0449">Lipoprotein</keyword>
<dbReference type="InterPro" id="IPR003423">
    <property type="entry name" value="OMP_efflux"/>
</dbReference>
<dbReference type="Pfam" id="PF02321">
    <property type="entry name" value="OEP"/>
    <property type="match status" value="2"/>
</dbReference>